<evidence type="ECO:0000256" key="1">
    <source>
        <dbReference type="ARBA" id="ARBA00005023"/>
    </source>
</evidence>
<proteinExistence type="predicted"/>
<dbReference type="InterPro" id="IPR011059">
    <property type="entry name" value="Metal-dep_hydrolase_composite"/>
</dbReference>
<reference evidence="10 11" key="1">
    <citation type="submission" date="2023-07" db="EMBL/GenBank/DDBJ databases">
        <title>Functional and genomic diversity of the sorghum phyllosphere microbiome.</title>
        <authorList>
            <person name="Shade A."/>
        </authorList>
    </citation>
    <scope>NUCLEOTIDE SEQUENCE [LARGE SCALE GENOMIC DNA]</scope>
    <source>
        <strain evidence="10 11">SORGH_AS_0892</strain>
    </source>
</reference>
<evidence type="ECO:0000256" key="2">
    <source>
        <dbReference type="ARBA" id="ARBA00012864"/>
    </source>
</evidence>
<comment type="pathway">
    <text evidence="1">Amino-acid degradation.</text>
</comment>
<dbReference type="Pfam" id="PF01979">
    <property type="entry name" value="Amidohydro_1"/>
    <property type="match status" value="1"/>
</dbReference>
<evidence type="ECO:0000256" key="3">
    <source>
        <dbReference type="ARBA" id="ARBA00022723"/>
    </source>
</evidence>
<dbReference type="Proteomes" id="UP001244640">
    <property type="component" value="Unassembled WGS sequence"/>
</dbReference>
<organism evidence="10 11">
    <name type="scientific">Sphingobacterium zeae</name>
    <dbReference type="NCBI Taxonomy" id="1776859"/>
    <lineage>
        <taxon>Bacteria</taxon>
        <taxon>Pseudomonadati</taxon>
        <taxon>Bacteroidota</taxon>
        <taxon>Sphingobacteriia</taxon>
        <taxon>Sphingobacteriales</taxon>
        <taxon>Sphingobacteriaceae</taxon>
        <taxon>Sphingobacterium</taxon>
    </lineage>
</organism>
<gene>
    <name evidence="10" type="ORF">QE382_002658</name>
</gene>
<dbReference type="InterPro" id="IPR005920">
    <property type="entry name" value="HutI"/>
</dbReference>
<dbReference type="GO" id="GO:0050480">
    <property type="term" value="F:imidazolonepropionase activity"/>
    <property type="evidence" value="ECO:0007669"/>
    <property type="project" value="UniProtKB-EC"/>
</dbReference>
<accession>A0ABU0U6U0</accession>
<evidence type="ECO:0000313" key="11">
    <source>
        <dbReference type="Proteomes" id="UP001244640"/>
    </source>
</evidence>
<dbReference type="InterPro" id="IPR032466">
    <property type="entry name" value="Metal_Hydrolase"/>
</dbReference>
<dbReference type="Gene3D" id="2.30.40.10">
    <property type="entry name" value="Urease, subunit C, domain 1"/>
    <property type="match status" value="1"/>
</dbReference>
<dbReference type="EC" id="3.5.2.7" evidence="2 8"/>
<evidence type="ECO:0000256" key="5">
    <source>
        <dbReference type="ARBA" id="ARBA00022808"/>
    </source>
</evidence>
<dbReference type="SUPFAM" id="SSF51338">
    <property type="entry name" value="Composite domain of metallo-dependent hydrolases"/>
    <property type="match status" value="1"/>
</dbReference>
<feature type="domain" description="Amidohydrolase-related" evidence="9">
    <location>
        <begin position="26"/>
        <end position="363"/>
    </location>
</feature>
<keyword evidence="6" id="KW-0862">Zinc</keyword>
<evidence type="ECO:0000256" key="4">
    <source>
        <dbReference type="ARBA" id="ARBA00022801"/>
    </source>
</evidence>
<dbReference type="SUPFAM" id="SSF51556">
    <property type="entry name" value="Metallo-dependent hydrolases"/>
    <property type="match status" value="1"/>
</dbReference>
<evidence type="ECO:0000313" key="10">
    <source>
        <dbReference type="EMBL" id="MDQ1150674.1"/>
    </source>
</evidence>
<evidence type="ECO:0000256" key="8">
    <source>
        <dbReference type="NCBIfam" id="TIGR01224"/>
    </source>
</evidence>
<dbReference type="NCBIfam" id="TIGR01224">
    <property type="entry name" value="hutI"/>
    <property type="match status" value="1"/>
</dbReference>
<dbReference type="RefSeq" id="WP_307186275.1">
    <property type="nucleotide sequence ID" value="NZ_JAUTBA010000001.1"/>
</dbReference>
<evidence type="ECO:0000259" key="9">
    <source>
        <dbReference type="Pfam" id="PF01979"/>
    </source>
</evidence>
<dbReference type="InterPro" id="IPR006680">
    <property type="entry name" value="Amidohydro-rel"/>
</dbReference>
<dbReference type="PANTHER" id="PTHR42752:SF1">
    <property type="entry name" value="IMIDAZOLONEPROPIONASE-RELATED"/>
    <property type="match status" value="1"/>
</dbReference>
<sequence>MWQLLINYNNNGGQQVDLIHIEGDQVVLPGFIDCHTHIAFAGSRANDFALRNAGSSYLEIAAAGGGIWSTVSHTRDCDARELVGLTIGRAHLLLKQGITTIEVKSGYGLDVEQELKLLRVIRESDRQIQPDLIPTCLAAHMLPRDFNGSAKDYLHMLAEVLFPALKSERLSNRIDAFIEKAAFQGEDIVAYLQRAKNMGFDLTIHADQFTTSGSQIAVELGAISADHLEASTAFEIELIAQSDTVAVALPAASIGLGCGFTPARKLLDAGACLAIGSDWNPGSAPMGQLLTSATILAAAEKLTNAELLAALTYRAAKALNLSDRGILVKGMRADFSLFNTDNYQDITYYQGSLQPTAVWKNGMEVLSI</sequence>
<name>A0ABU0U6U0_9SPHI</name>
<keyword evidence="4 10" id="KW-0378">Hydrolase</keyword>
<dbReference type="EMBL" id="JAUTBA010000001">
    <property type="protein sequence ID" value="MDQ1150674.1"/>
    <property type="molecule type" value="Genomic_DNA"/>
</dbReference>
<dbReference type="PANTHER" id="PTHR42752">
    <property type="entry name" value="IMIDAZOLONEPROPIONASE"/>
    <property type="match status" value="1"/>
</dbReference>
<keyword evidence="11" id="KW-1185">Reference proteome</keyword>
<keyword evidence="5" id="KW-0369">Histidine metabolism</keyword>
<keyword evidence="3" id="KW-0479">Metal-binding</keyword>
<evidence type="ECO:0000256" key="7">
    <source>
        <dbReference type="ARBA" id="ARBA00023004"/>
    </source>
</evidence>
<protein>
    <recommendedName>
        <fullName evidence="2 8">Imidazolonepropionase</fullName>
        <ecNumber evidence="2 8">3.5.2.7</ecNumber>
    </recommendedName>
</protein>
<keyword evidence="7" id="KW-0408">Iron</keyword>
<dbReference type="Gene3D" id="3.20.20.140">
    <property type="entry name" value="Metal-dependent hydrolases"/>
    <property type="match status" value="1"/>
</dbReference>
<evidence type="ECO:0000256" key="6">
    <source>
        <dbReference type="ARBA" id="ARBA00022833"/>
    </source>
</evidence>
<comment type="caution">
    <text evidence="10">The sequence shown here is derived from an EMBL/GenBank/DDBJ whole genome shotgun (WGS) entry which is preliminary data.</text>
</comment>